<dbReference type="PANTHER" id="PTHR34046">
    <property type="entry name" value="OS06G0218800 PROTEIN"/>
    <property type="match status" value="1"/>
</dbReference>
<evidence type="ECO:0000256" key="1">
    <source>
        <dbReference type="SAM" id="MobiDB-lite"/>
    </source>
</evidence>
<dbReference type="RefSeq" id="XP_022775005.1">
    <property type="nucleotide sequence ID" value="XM_022919270.1"/>
</dbReference>
<keyword evidence="2" id="KW-1185">Reference proteome</keyword>
<feature type="region of interest" description="Disordered" evidence="1">
    <location>
        <begin position="60"/>
        <end position="82"/>
    </location>
</feature>
<dbReference type="PANTHER" id="PTHR34046:SF19">
    <property type="entry name" value="RAPIDLY ELICITED PROTEIN, PUTATIVE-RELATED"/>
    <property type="match status" value="1"/>
</dbReference>
<accession>A0A6P6BD48</accession>
<sequence>MGFSESGHGCKKHPHHQEKQGVCPSCLRERLSRLCSAPSKELVNPRIAPSLSFSHADYRSASSSKSASPARHRNLHKRNGSGVMGIMGSSSFMVKVGTTNGFKKSRSIAFVPRNFDGEEAKNGKKKKGFWSKLLRFKAKKDFLTHSTSMRLMIGRVN</sequence>
<evidence type="ECO:0000313" key="3">
    <source>
        <dbReference type="RefSeq" id="XP_022775005.1"/>
    </source>
</evidence>
<dbReference type="KEGG" id="dzi:111316989"/>
<dbReference type="Proteomes" id="UP000515121">
    <property type="component" value="Unplaced"/>
</dbReference>
<dbReference type="OrthoDB" id="1101370at2759"/>
<dbReference type="AlphaFoldDB" id="A0A6P6BD48"/>
<organism evidence="2 3">
    <name type="scientific">Durio zibethinus</name>
    <name type="common">Durian</name>
    <dbReference type="NCBI Taxonomy" id="66656"/>
    <lineage>
        <taxon>Eukaryota</taxon>
        <taxon>Viridiplantae</taxon>
        <taxon>Streptophyta</taxon>
        <taxon>Embryophyta</taxon>
        <taxon>Tracheophyta</taxon>
        <taxon>Spermatophyta</taxon>
        <taxon>Magnoliopsida</taxon>
        <taxon>eudicotyledons</taxon>
        <taxon>Gunneridae</taxon>
        <taxon>Pentapetalae</taxon>
        <taxon>rosids</taxon>
        <taxon>malvids</taxon>
        <taxon>Malvales</taxon>
        <taxon>Malvaceae</taxon>
        <taxon>Helicteroideae</taxon>
        <taxon>Durio</taxon>
    </lineage>
</organism>
<feature type="region of interest" description="Disordered" evidence="1">
    <location>
        <begin position="1"/>
        <end position="21"/>
    </location>
</feature>
<dbReference type="GeneID" id="111316989"/>
<proteinExistence type="predicted"/>
<feature type="compositionally biased region" description="Basic residues" evidence="1">
    <location>
        <begin position="70"/>
        <end position="79"/>
    </location>
</feature>
<protein>
    <submittedName>
        <fullName evidence="3">Uncharacterized protein LOC111316989</fullName>
    </submittedName>
</protein>
<evidence type="ECO:0000313" key="2">
    <source>
        <dbReference type="Proteomes" id="UP000515121"/>
    </source>
</evidence>
<gene>
    <name evidence="3" type="primary">LOC111316989</name>
</gene>
<reference evidence="3" key="1">
    <citation type="submission" date="2025-08" db="UniProtKB">
        <authorList>
            <consortium name="RefSeq"/>
        </authorList>
    </citation>
    <scope>IDENTIFICATION</scope>
    <source>
        <tissue evidence="3">Fruit stalk</tissue>
    </source>
</reference>
<feature type="compositionally biased region" description="Low complexity" evidence="1">
    <location>
        <begin position="60"/>
        <end position="69"/>
    </location>
</feature>
<name>A0A6P6BD48_DURZI</name>